<dbReference type="EMBL" id="CM008054">
    <property type="protein sequence ID" value="PAN45454.1"/>
    <property type="molecule type" value="Genomic_DNA"/>
</dbReference>
<sequence length="165" mass="17970">MTRARDPSDRWRGPSRRQAFGFHAAAAFPLPDPAAAEAFIFRARLQPRSSMWPHAVTVRWRSLCFAHSSGVRAWPGPAEPPSRTAGGARGSPLPARASASVRSCAEPTDLAAIEQEALRCSRGVLEFSLLPHGTRIVCVRARAADRLLSYAFQDLSRSVPADSYC</sequence>
<evidence type="ECO:0000256" key="1">
    <source>
        <dbReference type="SAM" id="MobiDB-lite"/>
    </source>
</evidence>
<proteinExistence type="predicted"/>
<name>A0A2S3IIW8_9POAL</name>
<protein>
    <submittedName>
        <fullName evidence="2">Uncharacterized protein</fullName>
    </submittedName>
</protein>
<gene>
    <name evidence="2" type="ORF">PAHAL_9G120500</name>
</gene>
<organism evidence="2">
    <name type="scientific">Panicum hallii</name>
    <dbReference type="NCBI Taxonomy" id="206008"/>
    <lineage>
        <taxon>Eukaryota</taxon>
        <taxon>Viridiplantae</taxon>
        <taxon>Streptophyta</taxon>
        <taxon>Embryophyta</taxon>
        <taxon>Tracheophyta</taxon>
        <taxon>Spermatophyta</taxon>
        <taxon>Magnoliopsida</taxon>
        <taxon>Liliopsida</taxon>
        <taxon>Poales</taxon>
        <taxon>Poaceae</taxon>
        <taxon>PACMAD clade</taxon>
        <taxon>Panicoideae</taxon>
        <taxon>Panicodae</taxon>
        <taxon>Paniceae</taxon>
        <taxon>Panicinae</taxon>
        <taxon>Panicum</taxon>
        <taxon>Panicum sect. Panicum</taxon>
    </lineage>
</organism>
<feature type="region of interest" description="Disordered" evidence="1">
    <location>
        <begin position="74"/>
        <end position="94"/>
    </location>
</feature>
<dbReference type="AlphaFoldDB" id="A0A2S3IIW8"/>
<accession>A0A2S3IIW8</accession>
<evidence type="ECO:0000313" key="2">
    <source>
        <dbReference type="EMBL" id="PAN45454.1"/>
    </source>
</evidence>
<reference evidence="2" key="1">
    <citation type="submission" date="2018-04" db="EMBL/GenBank/DDBJ databases">
        <title>WGS assembly of Panicum hallii.</title>
        <authorList>
            <person name="Lovell J."/>
            <person name="Jenkins J."/>
            <person name="Lowry D."/>
            <person name="Mamidi S."/>
            <person name="Sreedasyam A."/>
            <person name="Weng X."/>
            <person name="Barry K."/>
            <person name="Bonette J."/>
            <person name="Campitelli B."/>
            <person name="Daum C."/>
            <person name="Gordon S."/>
            <person name="Gould B."/>
            <person name="Lipzen A."/>
            <person name="Macqueen A."/>
            <person name="Palacio-Mejia J."/>
            <person name="Plott C."/>
            <person name="Shakirov E."/>
            <person name="Shu S."/>
            <person name="Yoshinaga Y."/>
            <person name="Zane M."/>
            <person name="Rokhsar D."/>
            <person name="Grimwood J."/>
            <person name="Schmutz J."/>
            <person name="Juenger T."/>
        </authorList>
    </citation>
    <scope>NUCLEOTIDE SEQUENCE [LARGE SCALE GENOMIC DNA]</scope>
    <source>
        <strain evidence="2">FIL2</strain>
    </source>
</reference>
<dbReference type="Gramene" id="PAN45454">
    <property type="protein sequence ID" value="PAN45454"/>
    <property type="gene ID" value="PAHAL_9G120500"/>
</dbReference>
<dbReference type="Proteomes" id="UP000243499">
    <property type="component" value="Chromosome 9"/>
</dbReference>